<evidence type="ECO:0000313" key="3">
    <source>
        <dbReference type="Proteomes" id="UP000195521"/>
    </source>
</evidence>
<comment type="caution">
    <text evidence="2">The sequence shown here is derived from an EMBL/GenBank/DDBJ whole genome shotgun (WGS) entry which is preliminary data.</text>
</comment>
<dbReference type="Pfam" id="PF05795">
    <property type="entry name" value="Plasmodium_Vir"/>
    <property type="match status" value="1"/>
</dbReference>
<organism evidence="2 3">
    <name type="scientific">Plasmodium gonderi</name>
    <dbReference type="NCBI Taxonomy" id="77519"/>
    <lineage>
        <taxon>Eukaryota</taxon>
        <taxon>Sar</taxon>
        <taxon>Alveolata</taxon>
        <taxon>Apicomplexa</taxon>
        <taxon>Aconoidasida</taxon>
        <taxon>Haemosporida</taxon>
        <taxon>Plasmodiidae</taxon>
        <taxon>Plasmodium</taxon>
        <taxon>Plasmodium (Plasmodium)</taxon>
    </lineage>
</organism>
<dbReference type="EMBL" id="BDQF01000131">
    <property type="protein sequence ID" value="GAW84142.1"/>
    <property type="molecule type" value="Genomic_DNA"/>
</dbReference>
<dbReference type="AlphaFoldDB" id="A0A1Y1JTQ7"/>
<keyword evidence="1" id="KW-0812">Transmembrane</keyword>
<keyword evidence="1" id="KW-1133">Transmembrane helix</keyword>
<dbReference type="InterPro" id="IPR008780">
    <property type="entry name" value="Plasmodium_Vir"/>
</dbReference>
<protein>
    <submittedName>
        <fullName evidence="2">Variable surface protein</fullName>
    </submittedName>
</protein>
<reference evidence="3" key="1">
    <citation type="submission" date="2017-04" db="EMBL/GenBank/DDBJ databases">
        <title>Plasmodium gonderi genome.</title>
        <authorList>
            <person name="Arisue N."/>
            <person name="Honma H."/>
            <person name="Kawai S."/>
            <person name="Tougan T."/>
            <person name="Tanabe K."/>
            <person name="Horii T."/>
        </authorList>
    </citation>
    <scope>NUCLEOTIDE SEQUENCE [LARGE SCALE GENOMIC DNA]</scope>
    <source>
        <strain evidence="3">ATCC 30045</strain>
    </source>
</reference>
<proteinExistence type="predicted"/>
<keyword evidence="1" id="KW-0472">Membrane</keyword>
<gene>
    <name evidence="2" type="ORF">PGO_001315</name>
</gene>
<accession>A0A1Y1JTQ7</accession>
<name>A0A1Y1JTQ7_PLAGO</name>
<keyword evidence="3" id="KW-1185">Reference proteome</keyword>
<dbReference type="GeneID" id="39744950"/>
<sequence>MTDVDVVDEDINFEEMFPKYIYDYNSYIISERLNLAFKYVPVCNEINKKINPNGWKNQLNFTPDCRNLSLFLHHIKNISENEKKARCKYFNYKLKDLITKNKCTCNPVSKCYENMIAEKGAYMTVPNICKTYVDDLPILDGYSFTVFQHLDDLYNVIFHINIDKNKCHFYNNLFYKYITVLRNYTYENKKIHSNLIDKVILEFQKVCSGYVTPPAGFELVKRESENHNTLNHKSVKSESVISTAGNPDRIFIKHENHDALYDSSGTSTGISTGVVIITFLLMSFLLYKYTPYGSLIQMKVKKLMKCLNNENEDDVNLIESFERKYKNSIDESYRIAYTTEDYYE</sequence>
<dbReference type="RefSeq" id="XP_028546731.1">
    <property type="nucleotide sequence ID" value="XM_028690930.1"/>
</dbReference>
<evidence type="ECO:0000256" key="1">
    <source>
        <dbReference type="SAM" id="Phobius"/>
    </source>
</evidence>
<dbReference type="OrthoDB" id="10602792at2759"/>
<dbReference type="Proteomes" id="UP000195521">
    <property type="component" value="Unassembled WGS sequence"/>
</dbReference>
<feature type="transmembrane region" description="Helical" evidence="1">
    <location>
        <begin position="270"/>
        <end position="289"/>
    </location>
</feature>
<evidence type="ECO:0000313" key="2">
    <source>
        <dbReference type="EMBL" id="GAW84142.1"/>
    </source>
</evidence>